<feature type="transmembrane region" description="Helical" evidence="1">
    <location>
        <begin position="138"/>
        <end position="160"/>
    </location>
</feature>
<feature type="transmembrane region" description="Helical" evidence="1">
    <location>
        <begin position="428"/>
        <end position="444"/>
    </location>
</feature>
<feature type="transmembrane region" description="Helical" evidence="1">
    <location>
        <begin position="15"/>
        <end position="34"/>
    </location>
</feature>
<evidence type="ECO:0000313" key="2">
    <source>
        <dbReference type="EMBL" id="HIT58408.1"/>
    </source>
</evidence>
<feature type="transmembrane region" description="Helical" evidence="1">
    <location>
        <begin position="46"/>
        <end position="64"/>
    </location>
</feature>
<dbReference type="Pfam" id="PF09852">
    <property type="entry name" value="DUF2079"/>
    <property type="match status" value="1"/>
</dbReference>
<keyword evidence="1" id="KW-1133">Transmembrane helix</keyword>
<keyword evidence="1" id="KW-0812">Transmembrane</keyword>
<name>A0A9D1GS68_9FIRM</name>
<dbReference type="AlphaFoldDB" id="A0A9D1GS68"/>
<reference evidence="2" key="1">
    <citation type="submission" date="2020-10" db="EMBL/GenBank/DDBJ databases">
        <authorList>
            <person name="Gilroy R."/>
        </authorList>
    </citation>
    <scope>NUCLEOTIDE SEQUENCE</scope>
    <source>
        <strain evidence="2">CHK33-4379</strain>
    </source>
</reference>
<feature type="transmembrane region" description="Helical" evidence="1">
    <location>
        <begin position="301"/>
        <end position="326"/>
    </location>
</feature>
<dbReference type="Proteomes" id="UP000824136">
    <property type="component" value="Unassembled WGS sequence"/>
</dbReference>
<dbReference type="InterPro" id="IPR018650">
    <property type="entry name" value="STSV1_Orf64"/>
</dbReference>
<feature type="transmembrane region" description="Helical" evidence="1">
    <location>
        <begin position="100"/>
        <end position="117"/>
    </location>
</feature>
<feature type="transmembrane region" description="Helical" evidence="1">
    <location>
        <begin position="332"/>
        <end position="356"/>
    </location>
</feature>
<proteinExistence type="predicted"/>
<feature type="transmembrane region" description="Helical" evidence="1">
    <location>
        <begin position="405"/>
        <end position="421"/>
    </location>
</feature>
<feature type="transmembrane region" description="Helical" evidence="1">
    <location>
        <begin position="450"/>
        <end position="465"/>
    </location>
</feature>
<sequence>MNNTPSSSAFTIDRLVSRLAASWLLFTLGALATGGNFGDISYLRQLPVWAAALIIAALFAALSAASSKVKIHLDSWALAVGGTGSCFVWLMRYPNSSQRIYFAIGCIVVLCLIFAYFRHANRGLLDKLRLIAANKDRLALVWTAICGIVMFSSISIVTVLRYKSFAAPNFDFGLFVNMFHNMAESGLPMVTSERDMLLSHFAVHISPIYYLMLPAYLLFRSPVTLQLCQAAVVALGIIPVHLLSRRLGLSPWQKMLVSAIYAFYPALSTSCFYDLHENCFLPVCLLSMFLCYETKKYPLMYLFAALTLMVKEDAAVYILIFAVFIMLSEKSFFHGAVLAVTAVGYFAVCIALLNGFGMGAMSWRYENLIYGESGGLFGVISTAILNPGYVLSQSVTTSDGGAQKLLYLIQMLLPVGFLPFASKKASRWLLAAPVLINLLTMYGYQYDLGFQYHFGAAAFFVYAMIKNIPQIKPDIRAGALWLAVISCFCLYTTFVTREAAFRLSAYRSGRENFIAAEEFLDTIPEDSSVCASSMLVAHLADRDEIYELESHGNEPDVDFVVIDLRYENQSYIDAYTACGYTLYAEHENMIKVLKAPEQA</sequence>
<reference evidence="2" key="2">
    <citation type="journal article" date="2021" name="PeerJ">
        <title>Extensive microbial diversity within the chicken gut microbiome revealed by metagenomics and culture.</title>
        <authorList>
            <person name="Gilroy R."/>
            <person name="Ravi A."/>
            <person name="Getino M."/>
            <person name="Pursley I."/>
            <person name="Horton D.L."/>
            <person name="Alikhan N.F."/>
            <person name="Baker D."/>
            <person name="Gharbi K."/>
            <person name="Hall N."/>
            <person name="Watson M."/>
            <person name="Adriaenssens E.M."/>
            <person name="Foster-Nyarko E."/>
            <person name="Jarju S."/>
            <person name="Secka A."/>
            <person name="Antonio M."/>
            <person name="Oren A."/>
            <person name="Chaudhuri R.R."/>
            <person name="La Ragione R."/>
            <person name="Hildebrand F."/>
            <person name="Pallen M.J."/>
        </authorList>
    </citation>
    <scope>NUCLEOTIDE SEQUENCE</scope>
    <source>
        <strain evidence="2">CHK33-4379</strain>
    </source>
</reference>
<feature type="transmembrane region" description="Helical" evidence="1">
    <location>
        <begin position="477"/>
        <end position="494"/>
    </location>
</feature>
<evidence type="ECO:0000313" key="3">
    <source>
        <dbReference type="Proteomes" id="UP000824136"/>
    </source>
</evidence>
<accession>A0A9D1GS68</accession>
<organism evidence="2 3">
    <name type="scientific">Candidatus Faeciplasma pullistercoris</name>
    <dbReference type="NCBI Taxonomy" id="2840800"/>
    <lineage>
        <taxon>Bacteria</taxon>
        <taxon>Bacillati</taxon>
        <taxon>Bacillota</taxon>
        <taxon>Clostridia</taxon>
        <taxon>Eubacteriales</taxon>
        <taxon>Oscillospiraceae</taxon>
        <taxon>Oscillospiraceae incertae sedis</taxon>
        <taxon>Candidatus Faeciplasma</taxon>
    </lineage>
</organism>
<dbReference type="EMBL" id="DVLL01000006">
    <property type="protein sequence ID" value="HIT58408.1"/>
    <property type="molecule type" value="Genomic_DNA"/>
</dbReference>
<protein>
    <submittedName>
        <fullName evidence="2">DUF2079 domain-containing protein</fullName>
    </submittedName>
</protein>
<feature type="transmembrane region" description="Helical" evidence="1">
    <location>
        <begin position="368"/>
        <end position="385"/>
    </location>
</feature>
<feature type="transmembrane region" description="Helical" evidence="1">
    <location>
        <begin position="197"/>
        <end position="217"/>
    </location>
</feature>
<evidence type="ECO:0000256" key="1">
    <source>
        <dbReference type="SAM" id="Phobius"/>
    </source>
</evidence>
<comment type="caution">
    <text evidence="2">The sequence shown here is derived from an EMBL/GenBank/DDBJ whole genome shotgun (WGS) entry which is preliminary data.</text>
</comment>
<gene>
    <name evidence="2" type="ORF">IAC39_01600</name>
</gene>
<keyword evidence="1" id="KW-0472">Membrane</keyword>